<proteinExistence type="predicted"/>
<dbReference type="InterPro" id="IPR010799">
    <property type="entry name" value="MlrC_C"/>
</dbReference>
<reference evidence="3" key="2">
    <citation type="journal article" date="2021" name="PeerJ">
        <title>Extensive microbial diversity within the chicken gut microbiome revealed by metagenomics and culture.</title>
        <authorList>
            <person name="Gilroy R."/>
            <person name="Ravi A."/>
            <person name="Getino M."/>
            <person name="Pursley I."/>
            <person name="Horton D.L."/>
            <person name="Alikhan N.F."/>
            <person name="Baker D."/>
            <person name="Gharbi K."/>
            <person name="Hall N."/>
            <person name="Watson M."/>
            <person name="Adriaenssens E.M."/>
            <person name="Foster-Nyarko E."/>
            <person name="Jarju S."/>
            <person name="Secka A."/>
            <person name="Antonio M."/>
            <person name="Oren A."/>
            <person name="Chaudhuri R.R."/>
            <person name="La Ragione R."/>
            <person name="Hildebrand F."/>
            <person name="Pallen M.J."/>
        </authorList>
    </citation>
    <scope>NUCLEOTIDE SEQUENCE</scope>
    <source>
        <strain evidence="3">CHK191-8634</strain>
    </source>
</reference>
<evidence type="ECO:0000313" key="4">
    <source>
        <dbReference type="Proteomes" id="UP000824073"/>
    </source>
</evidence>
<name>A0A9D1IW58_9CLOT</name>
<accession>A0A9D1IW58</accession>
<gene>
    <name evidence="3" type="ORF">IAB67_06005</name>
</gene>
<feature type="non-terminal residue" evidence="3">
    <location>
        <position position="1"/>
    </location>
</feature>
<feature type="domain" description="Microcystin LR degradation protein MlrC C-terminal" evidence="1">
    <location>
        <begin position="132"/>
        <end position="310"/>
    </location>
</feature>
<evidence type="ECO:0000259" key="1">
    <source>
        <dbReference type="Pfam" id="PF07171"/>
    </source>
</evidence>
<comment type="caution">
    <text evidence="3">The sequence shown here is derived from an EMBL/GenBank/DDBJ whole genome shotgun (WGS) entry which is preliminary data.</text>
</comment>
<dbReference type="Proteomes" id="UP000824073">
    <property type="component" value="Unassembled WGS sequence"/>
</dbReference>
<reference evidence="3" key="1">
    <citation type="submission" date="2020-10" db="EMBL/GenBank/DDBJ databases">
        <authorList>
            <person name="Gilroy R."/>
        </authorList>
    </citation>
    <scope>NUCLEOTIDE SEQUENCE</scope>
    <source>
        <strain evidence="3">CHK191-8634</strain>
    </source>
</reference>
<dbReference type="EMBL" id="DVMR01000048">
    <property type="protein sequence ID" value="HIU43836.1"/>
    <property type="molecule type" value="Genomic_DNA"/>
</dbReference>
<evidence type="ECO:0000259" key="2">
    <source>
        <dbReference type="Pfam" id="PF07364"/>
    </source>
</evidence>
<dbReference type="InterPro" id="IPR015995">
    <property type="entry name" value="MlrC_N"/>
</dbReference>
<dbReference type="AlphaFoldDB" id="A0A9D1IW58"/>
<organism evidence="3 4">
    <name type="scientific">Candidatus Ventrousia excrementavium</name>
    <dbReference type="NCBI Taxonomy" id="2840961"/>
    <lineage>
        <taxon>Bacteria</taxon>
        <taxon>Bacillati</taxon>
        <taxon>Bacillota</taxon>
        <taxon>Clostridia</taxon>
        <taxon>Eubacteriales</taxon>
        <taxon>Clostridiaceae</taxon>
        <taxon>Clostridiaceae incertae sedis</taxon>
        <taxon>Candidatus Ventrousia</taxon>
    </lineage>
</organism>
<dbReference type="Pfam" id="PF07171">
    <property type="entry name" value="MlrC_C"/>
    <property type="match status" value="1"/>
</dbReference>
<evidence type="ECO:0000313" key="3">
    <source>
        <dbReference type="EMBL" id="HIU43836.1"/>
    </source>
</evidence>
<dbReference type="Pfam" id="PF07364">
    <property type="entry name" value="DUF1485"/>
    <property type="match status" value="1"/>
</dbReference>
<protein>
    <submittedName>
        <fullName evidence="3">M81 family metallopeptidase</fullName>
    </submittedName>
</protein>
<sequence>AMKTLLGIIRGQCHPETALVHIPMFTNCCNACTFHDPMKAFTDHVAQYAKEHGLIDATYFHGFPYCDVACAGASIVVVAEKGQGAQKAAEELAHWVWDHRHALDVECLSPAQALDRALDELKKPGEGYVVINEASDNPGGGCPCDGTWMLQELLRRDQPRSIVGFIFDPEMAAKAHAAGVGGKVSGKLGGKTDNIHGAPVDVVDAEVCALSDGKATYVTPMQKGQPICYGKTARLRIGQVEVIVTSILAGQTLDDRVFLVTGADINDYDIVCIKSTTHFRAFFQPRAKAIVTTNPPGIHTADYSLLTYHKIQRPIYPLDPDTTF</sequence>
<feature type="domain" description="Microcystin LR degradation protein MlrC N-terminal" evidence="2">
    <location>
        <begin position="1"/>
        <end position="118"/>
    </location>
</feature>